<dbReference type="AlphaFoldDB" id="A0A6C0I9B9"/>
<accession>A0A6C0I9B9</accession>
<proteinExistence type="predicted"/>
<protein>
    <submittedName>
        <fullName evidence="1">Uncharacterized protein</fullName>
    </submittedName>
</protein>
<dbReference type="EMBL" id="MN740128">
    <property type="protein sequence ID" value="QHT88967.1"/>
    <property type="molecule type" value="Genomic_DNA"/>
</dbReference>
<sequence length="69" mass="7937">MDISELPLPNNFENYDDDTQAAIIEYISHLSQIEKKAYKIAYNHLGSSFNVVKSNGYNDWLKTRKSIPS</sequence>
<organism evidence="1">
    <name type="scientific">viral metagenome</name>
    <dbReference type="NCBI Taxonomy" id="1070528"/>
    <lineage>
        <taxon>unclassified sequences</taxon>
        <taxon>metagenomes</taxon>
        <taxon>organismal metagenomes</taxon>
    </lineage>
</organism>
<evidence type="ECO:0000313" key="1">
    <source>
        <dbReference type="EMBL" id="QHT88967.1"/>
    </source>
</evidence>
<name>A0A6C0I9B9_9ZZZZ</name>
<reference evidence="1" key="1">
    <citation type="journal article" date="2020" name="Nature">
        <title>Giant virus diversity and host interactions through global metagenomics.</title>
        <authorList>
            <person name="Schulz F."/>
            <person name="Roux S."/>
            <person name="Paez-Espino D."/>
            <person name="Jungbluth S."/>
            <person name="Walsh D.A."/>
            <person name="Denef V.J."/>
            <person name="McMahon K.D."/>
            <person name="Konstantinidis K.T."/>
            <person name="Eloe-Fadrosh E.A."/>
            <person name="Kyrpides N.C."/>
            <person name="Woyke T."/>
        </authorList>
    </citation>
    <scope>NUCLEOTIDE SEQUENCE</scope>
    <source>
        <strain evidence="1">GVMAG-M-3300023184-51</strain>
    </source>
</reference>